<organism evidence="1">
    <name type="scientific">Candidatus Kentrum sp. TC</name>
    <dbReference type="NCBI Taxonomy" id="2126339"/>
    <lineage>
        <taxon>Bacteria</taxon>
        <taxon>Pseudomonadati</taxon>
        <taxon>Pseudomonadota</taxon>
        <taxon>Gammaproteobacteria</taxon>
        <taxon>Candidatus Kentrum</taxon>
    </lineage>
</organism>
<name>A0A450YV72_9GAMM</name>
<protein>
    <submittedName>
        <fullName evidence="1">Uncharacterized protein</fullName>
    </submittedName>
</protein>
<proteinExistence type="predicted"/>
<evidence type="ECO:0000313" key="1">
    <source>
        <dbReference type="EMBL" id="VFK45434.1"/>
    </source>
</evidence>
<sequence length="89" mass="10258">MFVRVATCTSRSPRCNHAEKYGEILKEALRVVEEKNRIAEDMIDALRSEGIPKDGLPKTARDWLLKNPEHARKIFAVVPDAKLEDHIYR</sequence>
<dbReference type="EMBL" id="CAADFT010000048">
    <property type="protein sequence ID" value="VFK45434.1"/>
    <property type="molecule type" value="Genomic_DNA"/>
</dbReference>
<dbReference type="AlphaFoldDB" id="A0A450YV72"/>
<gene>
    <name evidence="1" type="ORF">BECKTC1821E_GA0114239_104819</name>
</gene>
<accession>A0A450YV72</accession>
<reference evidence="1" key="1">
    <citation type="submission" date="2019-02" db="EMBL/GenBank/DDBJ databases">
        <authorList>
            <person name="Gruber-Vodicka R. H."/>
            <person name="Seah K. B. B."/>
        </authorList>
    </citation>
    <scope>NUCLEOTIDE SEQUENCE</scope>
    <source>
        <strain evidence="1">BECK_BZ125</strain>
    </source>
</reference>